<keyword evidence="4" id="KW-0963">Cytoplasm</keyword>
<accession>A0A0N4ZQM7</accession>
<dbReference type="InterPro" id="IPR036188">
    <property type="entry name" value="FAD/NAD-bd_sf"/>
</dbReference>
<keyword evidence="5" id="KW-0285">Flavoprotein</keyword>
<evidence type="ECO:0000256" key="7">
    <source>
        <dbReference type="ARBA" id="ARBA00023002"/>
    </source>
</evidence>
<dbReference type="PANTHER" id="PTHR10742">
    <property type="entry name" value="FLAVIN MONOAMINE OXIDASE"/>
    <property type="match status" value="1"/>
</dbReference>
<dbReference type="AlphaFoldDB" id="A0A0N4ZQM7"/>
<proteinExistence type="inferred from homology"/>
<evidence type="ECO:0000256" key="2">
    <source>
        <dbReference type="ARBA" id="ARBA00004496"/>
    </source>
</evidence>
<dbReference type="Pfam" id="PF01593">
    <property type="entry name" value="Amino_oxidase"/>
    <property type="match status" value="1"/>
</dbReference>
<evidence type="ECO:0000313" key="9">
    <source>
        <dbReference type="Proteomes" id="UP000038045"/>
    </source>
</evidence>
<evidence type="ECO:0000259" key="8">
    <source>
        <dbReference type="Pfam" id="PF01593"/>
    </source>
</evidence>
<dbReference type="SUPFAM" id="SSF54373">
    <property type="entry name" value="FAD-linked reductases, C-terminal domain"/>
    <property type="match status" value="1"/>
</dbReference>
<comment type="subcellular location">
    <subcellularLocation>
        <location evidence="2">Cytoplasm</location>
    </subcellularLocation>
</comment>
<evidence type="ECO:0000256" key="4">
    <source>
        <dbReference type="ARBA" id="ARBA00022490"/>
    </source>
</evidence>
<dbReference type="SUPFAM" id="SSF51905">
    <property type="entry name" value="FAD/NAD(P)-binding domain"/>
    <property type="match status" value="1"/>
</dbReference>
<dbReference type="Proteomes" id="UP000038045">
    <property type="component" value="Unplaced"/>
</dbReference>
<dbReference type="WBParaSite" id="PTRK_0001082100.1">
    <property type="protein sequence ID" value="PTRK_0001082100.1"/>
    <property type="gene ID" value="PTRK_0001082100"/>
</dbReference>
<comment type="cofactor">
    <cofactor evidence="1">
        <name>FAD</name>
        <dbReference type="ChEBI" id="CHEBI:57692"/>
    </cofactor>
</comment>
<reference evidence="10" key="1">
    <citation type="submission" date="2017-02" db="UniProtKB">
        <authorList>
            <consortium name="WormBaseParasite"/>
        </authorList>
    </citation>
    <scope>IDENTIFICATION</scope>
</reference>
<organism evidence="9 10">
    <name type="scientific">Parastrongyloides trichosuri</name>
    <name type="common">Possum-specific nematode worm</name>
    <dbReference type="NCBI Taxonomy" id="131310"/>
    <lineage>
        <taxon>Eukaryota</taxon>
        <taxon>Metazoa</taxon>
        <taxon>Ecdysozoa</taxon>
        <taxon>Nematoda</taxon>
        <taxon>Chromadorea</taxon>
        <taxon>Rhabditida</taxon>
        <taxon>Tylenchina</taxon>
        <taxon>Panagrolaimomorpha</taxon>
        <taxon>Strongyloidoidea</taxon>
        <taxon>Strongyloididae</taxon>
        <taxon>Parastrongyloides</taxon>
    </lineage>
</organism>
<feature type="domain" description="Amine oxidase" evidence="8">
    <location>
        <begin position="2"/>
        <end position="192"/>
    </location>
</feature>
<dbReference type="GO" id="GO:0005737">
    <property type="term" value="C:cytoplasm"/>
    <property type="evidence" value="ECO:0007669"/>
    <property type="project" value="UniProtKB-SubCell"/>
</dbReference>
<sequence length="200" mass="23237">MLFEPQLPRHKQKVIESIGFGSSQKIFFSYKEPFWNSTFTSITPLPIKNCNRKGDINNIENELISFQVVKWAPNVLMAWVAGDGPILMDELNDNELSSKVTNLFRDMFLNSTIPFPDTIIRTKWHKNDLFNGSYSYVSKKQANLKIKHWELSIPVKVERVPRILFAGEATHHRIFETAVGAYLTGRREAERIQIYYTKLK</sequence>
<dbReference type="STRING" id="131310.A0A0N4ZQM7"/>
<dbReference type="InterPro" id="IPR050281">
    <property type="entry name" value="Flavin_monoamine_oxidase"/>
</dbReference>
<dbReference type="GO" id="GO:0046592">
    <property type="term" value="F:polyamine oxidase activity"/>
    <property type="evidence" value="ECO:0007669"/>
    <property type="project" value="TreeGrafter"/>
</dbReference>
<keyword evidence="6" id="KW-0274">FAD</keyword>
<evidence type="ECO:0000256" key="6">
    <source>
        <dbReference type="ARBA" id="ARBA00022827"/>
    </source>
</evidence>
<dbReference type="InterPro" id="IPR002937">
    <property type="entry name" value="Amino_oxidase"/>
</dbReference>
<evidence type="ECO:0000313" key="10">
    <source>
        <dbReference type="WBParaSite" id="PTRK_0001082100.1"/>
    </source>
</evidence>
<name>A0A0N4ZQM7_PARTI</name>
<evidence type="ECO:0000256" key="3">
    <source>
        <dbReference type="ARBA" id="ARBA00005995"/>
    </source>
</evidence>
<dbReference type="PANTHER" id="PTHR10742:SF405">
    <property type="entry name" value="PEROXISOMAL N(1)-ACETYL-SPERMINE_SPERMIDINE OXIDASE"/>
    <property type="match status" value="1"/>
</dbReference>
<keyword evidence="7" id="KW-0560">Oxidoreductase</keyword>
<evidence type="ECO:0000256" key="5">
    <source>
        <dbReference type="ARBA" id="ARBA00022630"/>
    </source>
</evidence>
<dbReference type="Gene3D" id="3.90.660.10">
    <property type="match status" value="1"/>
</dbReference>
<evidence type="ECO:0000256" key="1">
    <source>
        <dbReference type="ARBA" id="ARBA00001974"/>
    </source>
</evidence>
<protein>
    <submittedName>
        <fullName evidence="10">Amino_oxidase domain-containing protein</fullName>
    </submittedName>
</protein>
<keyword evidence="9" id="KW-1185">Reference proteome</keyword>
<comment type="similarity">
    <text evidence="3">Belongs to the flavin monoamine oxidase family.</text>
</comment>